<proteinExistence type="predicted"/>
<protein>
    <submittedName>
        <fullName evidence="1">Uncharacterized protein</fullName>
    </submittedName>
</protein>
<sequence length="377" mass="42690">MSKLPQQVQAVPVSFQNNALDELAASVDRILKITKSSTTEIFFGQRKASDDPECHNRVMSYTHAMAGKERCSLRGADIFIVPFLFFLYCTSVSYSKERRSDAARLNLVLGESGRPSHLLYIQPFSSGNVQISGSSLDELIFDRTQMRKFNDYDVVSLKSGVATDVNDVLVSNPINYLVSSYRRACAIKQTNALSQIVEDCRKSIVRQIVLLLLVDAESDNPESSTNLFDIIYQALCTDDGDQIAYIQKMFDEVLNHLESESLSDVSIEESCPQSALNSLRPLVNRLLIQLRNIYYSSVQSPTVVNSFLNKQLVGARERVLFCPQRRPLLIMTIWLSKYSVTAQVCLFQVIRCVQYSNHYQMVLLFGMFFLFCYCSSQ</sequence>
<dbReference type="AlphaFoldDB" id="A0A3P7ZY83"/>
<gene>
    <name evidence="1" type="ORF">SMRZ_LOCUS11505</name>
</gene>
<organism evidence="1 2">
    <name type="scientific">Schistosoma margrebowiei</name>
    <dbReference type="NCBI Taxonomy" id="48269"/>
    <lineage>
        <taxon>Eukaryota</taxon>
        <taxon>Metazoa</taxon>
        <taxon>Spiralia</taxon>
        <taxon>Lophotrochozoa</taxon>
        <taxon>Platyhelminthes</taxon>
        <taxon>Trematoda</taxon>
        <taxon>Digenea</taxon>
        <taxon>Strigeidida</taxon>
        <taxon>Schistosomatoidea</taxon>
        <taxon>Schistosomatidae</taxon>
        <taxon>Schistosoma</taxon>
    </lineage>
</organism>
<evidence type="ECO:0000313" key="2">
    <source>
        <dbReference type="Proteomes" id="UP000277204"/>
    </source>
</evidence>
<reference evidence="1 2" key="1">
    <citation type="submission" date="2018-11" db="EMBL/GenBank/DDBJ databases">
        <authorList>
            <consortium name="Pathogen Informatics"/>
        </authorList>
    </citation>
    <scope>NUCLEOTIDE SEQUENCE [LARGE SCALE GENOMIC DNA]</scope>
    <source>
        <strain evidence="1 2">Zambia</strain>
    </source>
</reference>
<keyword evidence="2" id="KW-1185">Reference proteome</keyword>
<name>A0A3P7ZY83_9TREM</name>
<dbReference type="EMBL" id="UZAI01006506">
    <property type="protein sequence ID" value="VDO95699.1"/>
    <property type="molecule type" value="Genomic_DNA"/>
</dbReference>
<evidence type="ECO:0000313" key="1">
    <source>
        <dbReference type="EMBL" id="VDO95699.1"/>
    </source>
</evidence>
<dbReference type="Proteomes" id="UP000277204">
    <property type="component" value="Unassembled WGS sequence"/>
</dbReference>
<accession>A0A3P7ZY83</accession>